<sequence>MQTIKSSTEISQLFSTGHRLHTPYFTVIVGAQDDKQSNYERHGHSGRVAFIAGKKLGNAVWRNRAKRRLRALCMEMGGPWAGFDVIFLAKSGLTRASYSKVLKACGNVAERLAQGEGKNTVEEATRTH</sequence>
<dbReference type="InterPro" id="IPR020568">
    <property type="entry name" value="Ribosomal_Su5_D2-typ_SF"/>
</dbReference>
<dbReference type="GO" id="GO:0000049">
    <property type="term" value="F:tRNA binding"/>
    <property type="evidence" value="ECO:0007669"/>
    <property type="project" value="InterPro"/>
</dbReference>
<evidence type="ECO:0000256" key="6">
    <source>
        <dbReference type="ARBA" id="ARBA00022884"/>
    </source>
</evidence>
<organism evidence="8 9">
    <name type="scientific">Adlercreutzia equolifaciens subsp. celatus</name>
    <dbReference type="NCBI Taxonomy" id="394340"/>
    <lineage>
        <taxon>Bacteria</taxon>
        <taxon>Bacillati</taxon>
        <taxon>Actinomycetota</taxon>
        <taxon>Coriobacteriia</taxon>
        <taxon>Eggerthellales</taxon>
        <taxon>Eggerthellaceae</taxon>
        <taxon>Adlercreutzia</taxon>
    </lineage>
</organism>
<dbReference type="GO" id="GO:0030677">
    <property type="term" value="C:ribonuclease P complex"/>
    <property type="evidence" value="ECO:0007669"/>
    <property type="project" value="TreeGrafter"/>
</dbReference>
<evidence type="ECO:0000256" key="2">
    <source>
        <dbReference type="ARBA" id="ARBA00022694"/>
    </source>
</evidence>
<dbReference type="PANTHER" id="PTHR33992:SF1">
    <property type="entry name" value="RIBONUCLEASE P PROTEIN COMPONENT"/>
    <property type="match status" value="1"/>
</dbReference>
<comment type="function">
    <text evidence="1">RNaseP catalyzes the removal of the 5'-leader sequence from pre-tRNA to produce the mature 5'-terminus. It can also cleave other RNA substrates such as 4.5S RNA. The protein component plays an auxiliary but essential role in vivo by binding to the 5'-leader sequence and broadening the substrate specificity of the ribozyme.</text>
</comment>
<dbReference type="Pfam" id="PF00825">
    <property type="entry name" value="Ribonuclease_P"/>
    <property type="match status" value="1"/>
</dbReference>
<dbReference type="InterPro" id="IPR000100">
    <property type="entry name" value="RNase_P"/>
</dbReference>
<dbReference type="PANTHER" id="PTHR33992">
    <property type="entry name" value="RIBONUCLEASE P PROTEIN COMPONENT"/>
    <property type="match status" value="1"/>
</dbReference>
<keyword evidence="6" id="KW-0694">RNA-binding</keyword>
<reference evidence="8 9" key="1">
    <citation type="journal article" date="2018" name="Elife">
        <title>Discovery and characterization of a prevalent human gut bacterial enzyme sufficient for the inactivation of a family of plant toxins.</title>
        <authorList>
            <person name="Koppel N."/>
            <person name="Bisanz J.E."/>
            <person name="Pandelia M.E."/>
            <person name="Turnbaugh P.J."/>
            <person name="Balskus E.P."/>
        </authorList>
    </citation>
    <scope>NUCLEOTIDE SEQUENCE [LARGE SCALE GENOMIC DNA]</scope>
    <source>
        <strain evidence="8 9">OB21 GAM 11</strain>
    </source>
</reference>
<evidence type="ECO:0000256" key="4">
    <source>
        <dbReference type="ARBA" id="ARBA00022759"/>
    </source>
</evidence>
<dbReference type="PROSITE" id="PS00648">
    <property type="entry name" value="RIBONUCLEASE_P"/>
    <property type="match status" value="1"/>
</dbReference>
<proteinExistence type="predicted"/>
<keyword evidence="5" id="KW-0378">Hydrolase</keyword>
<dbReference type="EC" id="3.1.26.5" evidence="7"/>
<evidence type="ECO:0000256" key="7">
    <source>
        <dbReference type="NCBIfam" id="TIGR00188"/>
    </source>
</evidence>
<dbReference type="EMBL" id="PPUT01000026">
    <property type="protein sequence ID" value="RDC42632.1"/>
    <property type="molecule type" value="Genomic_DNA"/>
</dbReference>
<dbReference type="GO" id="GO:0004526">
    <property type="term" value="F:ribonuclease P activity"/>
    <property type="evidence" value="ECO:0007669"/>
    <property type="project" value="UniProtKB-UniRule"/>
</dbReference>
<name>A0A369NYA1_9ACTN</name>
<dbReference type="GO" id="GO:0042781">
    <property type="term" value="F:3'-tRNA processing endoribonuclease activity"/>
    <property type="evidence" value="ECO:0007669"/>
    <property type="project" value="TreeGrafter"/>
</dbReference>
<evidence type="ECO:0000256" key="1">
    <source>
        <dbReference type="ARBA" id="ARBA00002663"/>
    </source>
</evidence>
<keyword evidence="4" id="KW-0255">Endonuclease</keyword>
<evidence type="ECO:0000256" key="5">
    <source>
        <dbReference type="ARBA" id="ARBA00022801"/>
    </source>
</evidence>
<dbReference type="RefSeq" id="WP_114538851.1">
    <property type="nucleotide sequence ID" value="NZ_PPUT01000026.1"/>
</dbReference>
<evidence type="ECO:0000313" key="9">
    <source>
        <dbReference type="Proteomes" id="UP000253805"/>
    </source>
</evidence>
<dbReference type="SUPFAM" id="SSF54211">
    <property type="entry name" value="Ribosomal protein S5 domain 2-like"/>
    <property type="match status" value="1"/>
</dbReference>
<keyword evidence="3" id="KW-0540">Nuclease</keyword>
<keyword evidence="2" id="KW-0819">tRNA processing</keyword>
<accession>A0A369NYA1</accession>
<comment type="caution">
    <text evidence="8">The sequence shown here is derived from an EMBL/GenBank/DDBJ whole genome shotgun (WGS) entry which is preliminary data.</text>
</comment>
<dbReference type="Proteomes" id="UP000253805">
    <property type="component" value="Unassembled WGS sequence"/>
</dbReference>
<dbReference type="Gene3D" id="3.30.230.10">
    <property type="match status" value="1"/>
</dbReference>
<dbReference type="AlphaFoldDB" id="A0A369NYA1"/>
<protein>
    <recommendedName>
        <fullName evidence="7">Ribonuclease P protein component</fullName>
        <ecNumber evidence="7">3.1.26.5</ecNumber>
    </recommendedName>
</protein>
<dbReference type="InterPro" id="IPR014721">
    <property type="entry name" value="Ribsml_uS5_D2-typ_fold_subgr"/>
</dbReference>
<evidence type="ECO:0000313" key="8">
    <source>
        <dbReference type="EMBL" id="RDC42632.1"/>
    </source>
</evidence>
<evidence type="ECO:0000256" key="3">
    <source>
        <dbReference type="ARBA" id="ARBA00022722"/>
    </source>
</evidence>
<dbReference type="InterPro" id="IPR020539">
    <property type="entry name" value="RNase_P_CS"/>
</dbReference>
<gene>
    <name evidence="8" type="primary">rnpA</name>
    <name evidence="8" type="ORF">C1850_09380</name>
</gene>
<dbReference type="NCBIfam" id="TIGR00188">
    <property type="entry name" value="rnpA"/>
    <property type="match status" value="1"/>
</dbReference>